<dbReference type="PANTHER" id="PTHR11685">
    <property type="entry name" value="RBR FAMILY RING FINGER AND IBR DOMAIN-CONTAINING"/>
    <property type="match status" value="1"/>
</dbReference>
<dbReference type="GO" id="GO:0016567">
    <property type="term" value="P:protein ubiquitination"/>
    <property type="evidence" value="ECO:0007669"/>
    <property type="project" value="InterPro"/>
</dbReference>
<evidence type="ECO:0000256" key="4">
    <source>
        <dbReference type="ARBA" id="ARBA00022723"/>
    </source>
</evidence>
<keyword evidence="6" id="KW-0863">Zinc-finger</keyword>
<feature type="domain" description="RING-type" evidence="9">
    <location>
        <begin position="109"/>
        <end position="315"/>
    </location>
</feature>
<dbReference type="InterPro" id="IPR002867">
    <property type="entry name" value="IBR_dom"/>
</dbReference>
<comment type="catalytic activity">
    <reaction evidence="1">
        <text>[E2 ubiquitin-conjugating enzyme]-S-ubiquitinyl-L-cysteine + [acceptor protein]-L-lysine = [E2 ubiquitin-conjugating enzyme]-L-cysteine + [acceptor protein]-N(6)-ubiquitinyl-L-lysine.</text>
        <dbReference type="EC" id="2.3.2.31"/>
    </reaction>
</comment>
<evidence type="ECO:0000256" key="7">
    <source>
        <dbReference type="ARBA" id="ARBA00022786"/>
    </source>
</evidence>
<dbReference type="AlphaFoldDB" id="A0AA39MCK6"/>
<evidence type="ECO:0000256" key="8">
    <source>
        <dbReference type="ARBA" id="ARBA00022833"/>
    </source>
</evidence>
<proteinExistence type="predicted"/>
<dbReference type="GO" id="GO:0008270">
    <property type="term" value="F:zinc ion binding"/>
    <property type="evidence" value="ECO:0007669"/>
    <property type="project" value="UniProtKB-KW"/>
</dbReference>
<dbReference type="Gene3D" id="3.30.40.10">
    <property type="entry name" value="Zinc/RING finger domain, C3HC4 (zinc finger)"/>
    <property type="match status" value="1"/>
</dbReference>
<accession>A0AA39MCK6</accession>
<evidence type="ECO:0000256" key="5">
    <source>
        <dbReference type="ARBA" id="ARBA00022737"/>
    </source>
</evidence>
<dbReference type="SUPFAM" id="SSF57850">
    <property type="entry name" value="RING/U-box"/>
    <property type="match status" value="3"/>
</dbReference>
<evidence type="ECO:0000313" key="10">
    <source>
        <dbReference type="EMBL" id="KAK0428615.1"/>
    </source>
</evidence>
<reference evidence="10" key="1">
    <citation type="submission" date="2023-06" db="EMBL/GenBank/DDBJ databases">
        <title>Genomic analysis of the entomopathogenic nematode Steinernema hermaphroditum.</title>
        <authorList>
            <person name="Schwarz E.M."/>
            <person name="Heppert J.K."/>
            <person name="Baniya A."/>
            <person name="Schwartz H.T."/>
            <person name="Tan C.-H."/>
            <person name="Antoshechkin I."/>
            <person name="Sternberg P.W."/>
            <person name="Goodrich-Blair H."/>
            <person name="Dillman A.R."/>
        </authorList>
    </citation>
    <scope>NUCLEOTIDE SEQUENCE</scope>
    <source>
        <strain evidence="10">PS9179</strain>
        <tissue evidence="10">Whole animal</tissue>
    </source>
</reference>
<dbReference type="InterPro" id="IPR044066">
    <property type="entry name" value="TRIAD_supradom"/>
</dbReference>
<gene>
    <name evidence="10" type="ORF">QR680_010906</name>
</gene>
<dbReference type="Pfam" id="PF19422">
    <property type="entry name" value="Ariadne"/>
    <property type="match status" value="1"/>
</dbReference>
<evidence type="ECO:0000256" key="2">
    <source>
        <dbReference type="ARBA" id="ARBA00012251"/>
    </source>
</evidence>
<dbReference type="InterPro" id="IPR031127">
    <property type="entry name" value="E3_UB_ligase_RBR"/>
</dbReference>
<dbReference type="Proteomes" id="UP001175271">
    <property type="component" value="Unassembled WGS sequence"/>
</dbReference>
<keyword evidence="11" id="KW-1185">Reference proteome</keyword>
<protein>
    <recommendedName>
        <fullName evidence="2">RBR-type E3 ubiquitin transferase</fullName>
        <ecNumber evidence="2">2.3.2.31</ecNumber>
    </recommendedName>
</protein>
<dbReference type="PROSITE" id="PS51873">
    <property type="entry name" value="TRIAD"/>
    <property type="match status" value="1"/>
</dbReference>
<evidence type="ECO:0000256" key="1">
    <source>
        <dbReference type="ARBA" id="ARBA00001798"/>
    </source>
</evidence>
<dbReference type="PROSITE" id="PS00518">
    <property type="entry name" value="ZF_RING_1"/>
    <property type="match status" value="1"/>
</dbReference>
<dbReference type="InterPro" id="IPR013083">
    <property type="entry name" value="Znf_RING/FYVE/PHD"/>
</dbReference>
<dbReference type="EC" id="2.3.2.31" evidence="2"/>
<evidence type="ECO:0000256" key="3">
    <source>
        <dbReference type="ARBA" id="ARBA00022679"/>
    </source>
</evidence>
<keyword evidence="7" id="KW-0833">Ubl conjugation pathway</keyword>
<sequence length="477" mass="55064">MGSKSLRSNMSFDRDETLSDMNDFCDDVEADSSDHRVFEGATLMPRIEALVQKTNNFLDTTPINCRMLLYQFRWKDDVLIERFYDGNDVAKLLKASKVSPSEGKPLPLVSGECELCCDDSSDVIHFSCGTLVCKACFGCYLSGKIRENGAAFISCPGHKCSQLIDDDVIMKYCSDTEGYQKVVINSYVLANNQMKWCPGTDCTRVIEVNWSPNERFTKTVQCDCGKTFCFNCYGEQHEPVSCEILRKWEKKSADDSGTMNWIKENTRTCPKCRNVIEKNGGCNHMTCKQPGCGHEFCWICYADWKDHNYQCRKYVSDAGGQQTKAEAEVKKFLFYDNLYNTHRKSISANHKLYERVHAMREKILEIKRTLTFQDMGFLIKSVDSLLKCRSTLMYTYAFAYYLKDSSQKMIFEDNQIDLEKAVEELNGYLEKDDLEDDDLELLKQNIINKSAYLEKRRTALLEHVRQGEEHDFWAFEK</sequence>
<dbReference type="EMBL" id="JAUCMV010000001">
    <property type="protein sequence ID" value="KAK0428615.1"/>
    <property type="molecule type" value="Genomic_DNA"/>
</dbReference>
<dbReference type="InterPro" id="IPR045840">
    <property type="entry name" value="Ariadne"/>
</dbReference>
<dbReference type="InterPro" id="IPR017907">
    <property type="entry name" value="Znf_RING_CS"/>
</dbReference>
<evidence type="ECO:0000256" key="6">
    <source>
        <dbReference type="ARBA" id="ARBA00022771"/>
    </source>
</evidence>
<name>A0AA39MCK6_9BILA</name>
<dbReference type="Pfam" id="PF01485">
    <property type="entry name" value="IBR"/>
    <property type="match status" value="1"/>
</dbReference>
<dbReference type="Gene3D" id="1.20.120.1750">
    <property type="match status" value="1"/>
</dbReference>
<keyword evidence="5" id="KW-0677">Repeat</keyword>
<evidence type="ECO:0000259" key="9">
    <source>
        <dbReference type="PROSITE" id="PS51873"/>
    </source>
</evidence>
<comment type="caution">
    <text evidence="10">The sequence shown here is derived from an EMBL/GenBank/DDBJ whole genome shotgun (WGS) entry which is preliminary data.</text>
</comment>
<dbReference type="Pfam" id="PF22191">
    <property type="entry name" value="IBR_1"/>
    <property type="match status" value="1"/>
</dbReference>
<keyword evidence="4" id="KW-0479">Metal-binding</keyword>
<dbReference type="SMART" id="SM00647">
    <property type="entry name" value="IBR"/>
    <property type="match status" value="2"/>
</dbReference>
<dbReference type="GO" id="GO:0061630">
    <property type="term" value="F:ubiquitin protein ligase activity"/>
    <property type="evidence" value="ECO:0007669"/>
    <property type="project" value="UniProtKB-EC"/>
</dbReference>
<keyword evidence="8" id="KW-0862">Zinc</keyword>
<evidence type="ECO:0000313" key="11">
    <source>
        <dbReference type="Proteomes" id="UP001175271"/>
    </source>
</evidence>
<dbReference type="FunFam" id="1.20.120.1750:FF:000002">
    <property type="entry name" value="RBR-type E3 ubiquitin transferase"/>
    <property type="match status" value="1"/>
</dbReference>
<keyword evidence="3" id="KW-0808">Transferase</keyword>
<organism evidence="10 11">
    <name type="scientific">Steinernema hermaphroditum</name>
    <dbReference type="NCBI Taxonomy" id="289476"/>
    <lineage>
        <taxon>Eukaryota</taxon>
        <taxon>Metazoa</taxon>
        <taxon>Ecdysozoa</taxon>
        <taxon>Nematoda</taxon>
        <taxon>Chromadorea</taxon>
        <taxon>Rhabditida</taxon>
        <taxon>Tylenchina</taxon>
        <taxon>Panagrolaimomorpha</taxon>
        <taxon>Strongyloidoidea</taxon>
        <taxon>Steinernematidae</taxon>
        <taxon>Steinernema</taxon>
    </lineage>
</organism>